<sequence length="232" mass="26366">RHLRQLEQFTGVTLTEVVQRPIVREGSDSTNGTVCHREFLLRGTCHQFAFVVRFYVRESDLSIDQLHVELSPELSRPLQPAIKQCLVDHDLMGLFRVMTRFGRLYQEREQTFQQIHKQYRLAPELSGAKHPQGRARISSGEASGAVRRISDSVLTIGTQGLTLQLTWLLHVSPDYTTHASITLYPQASSEWTKKDANHVLDQLPIYFATLLQTMEPFAALQRTLANLCPATL</sequence>
<dbReference type="GO" id="GO:0000775">
    <property type="term" value="C:chromosome, centromeric region"/>
    <property type="evidence" value="ECO:0007669"/>
    <property type="project" value="InterPro"/>
</dbReference>
<dbReference type="GO" id="GO:0005634">
    <property type="term" value="C:nucleus"/>
    <property type="evidence" value="ECO:0007669"/>
    <property type="project" value="TreeGrafter"/>
</dbReference>
<keyword evidence="2" id="KW-1185">Reference proteome</keyword>
<name>A0A9W8AXZ5_9FUNG</name>
<accession>A0A9W8AXZ5</accession>
<evidence type="ECO:0000313" key="2">
    <source>
        <dbReference type="Proteomes" id="UP001150925"/>
    </source>
</evidence>
<dbReference type="Proteomes" id="UP001150925">
    <property type="component" value="Unassembled WGS sequence"/>
</dbReference>
<gene>
    <name evidence="1" type="ORF">IWQ62_001383</name>
</gene>
<comment type="caution">
    <text evidence="1">The sequence shown here is derived from an EMBL/GenBank/DDBJ whole genome shotgun (WGS) entry which is preliminary data.</text>
</comment>
<organism evidence="1 2">
    <name type="scientific">Dispira parvispora</name>
    <dbReference type="NCBI Taxonomy" id="1520584"/>
    <lineage>
        <taxon>Eukaryota</taxon>
        <taxon>Fungi</taxon>
        <taxon>Fungi incertae sedis</taxon>
        <taxon>Zoopagomycota</taxon>
        <taxon>Kickxellomycotina</taxon>
        <taxon>Dimargaritomycetes</taxon>
        <taxon>Dimargaritales</taxon>
        <taxon>Dimargaritaceae</taxon>
        <taxon>Dispira</taxon>
    </lineage>
</organism>
<dbReference type="EMBL" id="JANBPY010000217">
    <property type="protein sequence ID" value="KAJ1968199.1"/>
    <property type="molecule type" value="Genomic_DNA"/>
</dbReference>
<dbReference type="GO" id="GO:0034080">
    <property type="term" value="P:CENP-A containing chromatin assembly"/>
    <property type="evidence" value="ECO:0007669"/>
    <property type="project" value="InterPro"/>
</dbReference>
<proteinExistence type="predicted"/>
<protein>
    <submittedName>
        <fullName evidence="1">Uncharacterized protein</fullName>
    </submittedName>
</protein>
<evidence type="ECO:0000313" key="1">
    <source>
        <dbReference type="EMBL" id="KAJ1968199.1"/>
    </source>
</evidence>
<dbReference type="OrthoDB" id="5976950at2759"/>
<dbReference type="PANTHER" id="PTHR28577:SF1">
    <property type="entry name" value="CENTROMERE PROTEIN P"/>
    <property type="match status" value="1"/>
</dbReference>
<dbReference type="PANTHER" id="PTHR28577">
    <property type="entry name" value="CENTROMERE PROTEIN P"/>
    <property type="match status" value="1"/>
</dbReference>
<dbReference type="AlphaFoldDB" id="A0A9W8AXZ5"/>
<feature type="non-terminal residue" evidence="1">
    <location>
        <position position="1"/>
    </location>
</feature>
<dbReference type="InterPro" id="IPR027801">
    <property type="entry name" value="CENP-P"/>
</dbReference>
<reference evidence="1" key="1">
    <citation type="submission" date="2022-07" db="EMBL/GenBank/DDBJ databases">
        <title>Phylogenomic reconstructions and comparative analyses of Kickxellomycotina fungi.</title>
        <authorList>
            <person name="Reynolds N.K."/>
            <person name="Stajich J.E."/>
            <person name="Barry K."/>
            <person name="Grigoriev I.V."/>
            <person name="Crous P."/>
            <person name="Smith M.E."/>
        </authorList>
    </citation>
    <scope>NUCLEOTIDE SEQUENCE</scope>
    <source>
        <strain evidence="1">RSA 1196</strain>
    </source>
</reference>